<accession>A0A6A5GXX2</accession>
<proteinExistence type="predicted"/>
<gene>
    <name evidence="2" type="ORF">GCK72_015976</name>
</gene>
<keyword evidence="1" id="KW-0175">Coiled coil</keyword>
<dbReference type="GeneID" id="9816359"/>
<dbReference type="KEGG" id="crq:GCK72_015976"/>
<feature type="coiled-coil region" evidence="1">
    <location>
        <begin position="3"/>
        <end position="41"/>
    </location>
</feature>
<dbReference type="AlphaFoldDB" id="A0A6A5GXX2"/>
<dbReference type="CTD" id="9816359"/>
<organism evidence="2 3">
    <name type="scientific">Caenorhabditis remanei</name>
    <name type="common">Caenorhabditis vulgaris</name>
    <dbReference type="NCBI Taxonomy" id="31234"/>
    <lineage>
        <taxon>Eukaryota</taxon>
        <taxon>Metazoa</taxon>
        <taxon>Ecdysozoa</taxon>
        <taxon>Nematoda</taxon>
        <taxon>Chromadorea</taxon>
        <taxon>Rhabditida</taxon>
        <taxon>Rhabditina</taxon>
        <taxon>Rhabditomorpha</taxon>
        <taxon>Rhabditoidea</taxon>
        <taxon>Rhabditidae</taxon>
        <taxon>Peloderinae</taxon>
        <taxon>Caenorhabditis</taxon>
    </lineage>
</organism>
<dbReference type="EMBL" id="WUAV01000004">
    <property type="protein sequence ID" value="KAF1759509.1"/>
    <property type="molecule type" value="Genomic_DNA"/>
</dbReference>
<evidence type="ECO:0000313" key="3">
    <source>
        <dbReference type="Proteomes" id="UP000483820"/>
    </source>
</evidence>
<dbReference type="Proteomes" id="UP000483820">
    <property type="component" value="Chromosome IV"/>
</dbReference>
<protein>
    <submittedName>
        <fullName evidence="2">Uncharacterized protein</fullName>
    </submittedName>
</protein>
<dbReference type="RefSeq" id="XP_003098769.2">
    <property type="nucleotide sequence ID" value="XM_003098721.2"/>
</dbReference>
<comment type="caution">
    <text evidence="2">The sequence shown here is derived from an EMBL/GenBank/DDBJ whole genome shotgun (WGS) entry which is preliminary data.</text>
</comment>
<feature type="coiled-coil region" evidence="1">
    <location>
        <begin position="114"/>
        <end position="206"/>
    </location>
</feature>
<reference evidence="2 3" key="1">
    <citation type="submission" date="2019-12" db="EMBL/GenBank/DDBJ databases">
        <title>Chromosome-level assembly of the Caenorhabditis remanei genome.</title>
        <authorList>
            <person name="Teterina A.A."/>
            <person name="Willis J.H."/>
            <person name="Phillips P.C."/>
        </authorList>
    </citation>
    <scope>NUCLEOTIDE SEQUENCE [LARGE SCALE GENOMIC DNA]</scope>
    <source>
        <strain evidence="2 3">PX506</strain>
        <tissue evidence="2">Whole organism</tissue>
    </source>
</reference>
<evidence type="ECO:0000313" key="2">
    <source>
        <dbReference type="EMBL" id="KAF1759509.1"/>
    </source>
</evidence>
<sequence length="241" mass="27758">MPAIKSNAEYKKYTQQLEKERGELRKELAQEKGKNEELTTTISTMRKFLKDLKLESRIELKDLKAVLAEVVQADQQKEAELAKLSTELQYANASLEATEQHFNLKTLNVSQQKTLRLETEIRILKKRCEEAEKKLQKVQEEEASNKSTEELHNLKLSLEALKTENEAYIDRICTLQIANSTLQHEKNVGEFEKEKIKKQLEKSEEEKAQHYSGSVSGSFNGIQKLQTVLESKEGMLKKFAK</sequence>
<name>A0A6A5GXX2_CAERE</name>
<evidence type="ECO:0000256" key="1">
    <source>
        <dbReference type="SAM" id="Coils"/>
    </source>
</evidence>